<comment type="caution">
    <text evidence="2">The sequence shown here is derived from an EMBL/GenBank/DDBJ whole genome shotgun (WGS) entry which is preliminary data.</text>
</comment>
<feature type="compositionally biased region" description="Basic and acidic residues" evidence="1">
    <location>
        <begin position="9"/>
        <end position="18"/>
    </location>
</feature>
<feature type="compositionally biased region" description="Basic residues" evidence="1">
    <location>
        <begin position="79"/>
        <end position="92"/>
    </location>
</feature>
<feature type="region of interest" description="Disordered" evidence="1">
    <location>
        <begin position="1"/>
        <end position="94"/>
    </location>
</feature>
<accession>A0A4C1Y270</accession>
<evidence type="ECO:0000313" key="2">
    <source>
        <dbReference type="EMBL" id="GBP69610.1"/>
    </source>
</evidence>
<sequence length="104" mass="11554">MIDVLLQDDEVRTDEPCTRTKSSVAPPPFRLRALRPVRRPCQTSRDRPNNTVTTRREAETGRRGGGGVGGVGAVGNSARAHRARTQRTRAHRTPAALQIRDIRF</sequence>
<proteinExistence type="predicted"/>
<organism evidence="2 3">
    <name type="scientific">Eumeta variegata</name>
    <name type="common">Bagworm moth</name>
    <name type="synonym">Eumeta japonica</name>
    <dbReference type="NCBI Taxonomy" id="151549"/>
    <lineage>
        <taxon>Eukaryota</taxon>
        <taxon>Metazoa</taxon>
        <taxon>Ecdysozoa</taxon>
        <taxon>Arthropoda</taxon>
        <taxon>Hexapoda</taxon>
        <taxon>Insecta</taxon>
        <taxon>Pterygota</taxon>
        <taxon>Neoptera</taxon>
        <taxon>Endopterygota</taxon>
        <taxon>Lepidoptera</taxon>
        <taxon>Glossata</taxon>
        <taxon>Ditrysia</taxon>
        <taxon>Tineoidea</taxon>
        <taxon>Psychidae</taxon>
        <taxon>Oiketicinae</taxon>
        <taxon>Eumeta</taxon>
    </lineage>
</organism>
<reference evidence="2 3" key="1">
    <citation type="journal article" date="2019" name="Commun. Biol.">
        <title>The bagworm genome reveals a unique fibroin gene that provides high tensile strength.</title>
        <authorList>
            <person name="Kono N."/>
            <person name="Nakamura H."/>
            <person name="Ohtoshi R."/>
            <person name="Tomita M."/>
            <person name="Numata K."/>
            <person name="Arakawa K."/>
        </authorList>
    </citation>
    <scope>NUCLEOTIDE SEQUENCE [LARGE SCALE GENOMIC DNA]</scope>
</reference>
<name>A0A4C1Y270_EUMVA</name>
<feature type="compositionally biased region" description="Basic and acidic residues" evidence="1">
    <location>
        <begin position="44"/>
        <end position="62"/>
    </location>
</feature>
<dbReference type="Proteomes" id="UP000299102">
    <property type="component" value="Unassembled WGS sequence"/>
</dbReference>
<feature type="compositionally biased region" description="Gly residues" evidence="1">
    <location>
        <begin position="63"/>
        <end position="73"/>
    </location>
</feature>
<evidence type="ECO:0000313" key="3">
    <source>
        <dbReference type="Proteomes" id="UP000299102"/>
    </source>
</evidence>
<dbReference type="EMBL" id="BGZK01001046">
    <property type="protein sequence ID" value="GBP69610.1"/>
    <property type="molecule type" value="Genomic_DNA"/>
</dbReference>
<dbReference type="AlphaFoldDB" id="A0A4C1Y270"/>
<protein>
    <submittedName>
        <fullName evidence="2">Uncharacterized protein</fullName>
    </submittedName>
</protein>
<gene>
    <name evidence="2" type="ORF">EVAR_88697_1</name>
</gene>
<keyword evidence="3" id="KW-1185">Reference proteome</keyword>
<evidence type="ECO:0000256" key="1">
    <source>
        <dbReference type="SAM" id="MobiDB-lite"/>
    </source>
</evidence>